<keyword evidence="1" id="KW-0347">Helicase</keyword>
<keyword evidence="1" id="KW-0067">ATP-binding</keyword>
<accession>A0A1S2N9D6</accession>
<keyword evidence="1" id="KW-0378">Hydrolase</keyword>
<evidence type="ECO:0000313" key="2">
    <source>
        <dbReference type="Proteomes" id="UP000180246"/>
    </source>
</evidence>
<dbReference type="EMBL" id="JRYB01000001">
    <property type="protein sequence ID" value="OIJ40942.1"/>
    <property type="molecule type" value="Genomic_DNA"/>
</dbReference>
<protein>
    <submittedName>
        <fullName evidence="1">Putative helicase domain protein</fullName>
    </submittedName>
</protein>
<organism evidence="1 2">
    <name type="scientific">Massilia timonae</name>
    <dbReference type="NCBI Taxonomy" id="47229"/>
    <lineage>
        <taxon>Bacteria</taxon>
        <taxon>Pseudomonadati</taxon>
        <taxon>Pseudomonadota</taxon>
        <taxon>Betaproteobacteria</taxon>
        <taxon>Burkholderiales</taxon>
        <taxon>Oxalobacteraceae</taxon>
        <taxon>Telluria group</taxon>
        <taxon>Massilia</taxon>
    </lineage>
</organism>
<comment type="caution">
    <text evidence="1">The sequence shown here is derived from an EMBL/GenBank/DDBJ whole genome shotgun (WGS) entry which is preliminary data.</text>
</comment>
<keyword evidence="1" id="KW-0547">Nucleotide-binding</keyword>
<sequence length="1289" mass="142773">MRELSFQQQAVVWGQAYEVLVKRGVLACLVERKLLPPTHSRLAAWNETRLLNVSSSISRELDLLDDSSKDVVKSAVEHMALTAYGLGYTTMREYLKPLSRRLENGSLKLRALWCPLSLPGSSSASEEARLANREAFVKEFGIAGLADPALSNKGMPANADFLLWLSGESREDFLLVQEYSYDMPSELGDFRDQDTHLEELIRHRRYVDSRSVFARVAAEVSGERFELSSDIKNHLGALTGDNKPLYKLCQASAYGESTVSALQNAGVLTNPCVVRALAITPNGLESLSARFDGEVADTGRSLMEQMGAAYRNTKKLVDGDKEGLSEQTEAVFNSVLRKLPGALQKGMKSLRTMPKPGEDYQFDFHEVLPEFANPMDKFSLAESLDKVTNDVELQKFFGRPAKEAMAQAFAKYDVDEQGISLRDLHAAAVVAGMERESPGKLNVIALEGNPGIGKTTAVRRHLGAKQDGYLFLYVSPRVVINRDVTESLARDKNGPTGILTVTTNAQLIAAAPRWYQQQVNEGKAEPRHIEGAVVADGIRDLVKPEKGSILVLEPEIEHQIEDSIAGSRYRKATLSENEDKVTEKTLVGVLKGMSSTTRELIALNRSVNRVVMTAALQGFRDRGGGKTTMDALSSLFKNSCERLTAAVKERKTFAERIPNIVVMVDELAGDGAGAPFVHAVARWLRKEFIDCFDEYGEPCPFTVTLVVSDASLGNEVVLDRYLNAGEHTPDKVLISRSEGDQAFRIAVTDVKIGGVKTKTFHVMTNSYPASELGIHYRVRMTSVRPELTQQGTLETPRQAIRREAEEKLIEAAADEIYRGLSKGAAQVIYFAQDKLFLSSLRDNLIRADDFGLTEENIQILDSSVPGWRRKQLVEPETRDKVRVFLMTSSGARGVSFPKTDWIIATVPRFNIEAALMEIAQLIYRGRGVYVNEEGETVSGDNVPRQLIMMVDDFIIGDGPIDKRQWLRQSLDLLTLLVMLRSTIYTRITGDAGLRQRLALVPVGAVGTQELVSIMSQHVTNFLKEAEVFKARGTDSTRVGLVKTASANVIELFARTKLQAVGKKDTDTRTVVKESELSSVRELATSAIAPLLRYSETTSFPDHTYFAGPVIFEHWEAFAKQEVFTFEGHEAETTQSTRMLLNQLYRIDEDKAYPSALRTPAKSLADLLRRDNPDSLVEFNTLKDLKSPNTWVAVPAGYLQFIQAEETHAGVFELDDADMWLGALAKSLNAGSATMPPVSRYRSFPWCASVGAVEPLNLAQVFDDRYFMASNELNLLNTLLLSESSQVEAE</sequence>
<name>A0A1S2N9D6_9BURK</name>
<evidence type="ECO:0000313" key="1">
    <source>
        <dbReference type="EMBL" id="OIJ40942.1"/>
    </source>
</evidence>
<proteinExistence type="predicted"/>
<gene>
    <name evidence="1" type="ORF">LO55_1267</name>
</gene>
<dbReference type="GO" id="GO:0004386">
    <property type="term" value="F:helicase activity"/>
    <property type="evidence" value="ECO:0007669"/>
    <property type="project" value="UniProtKB-KW"/>
</dbReference>
<dbReference type="RefSeq" id="WP_071360835.1">
    <property type="nucleotide sequence ID" value="NZ_JRYB01000001.1"/>
</dbReference>
<dbReference type="InterPro" id="IPR027417">
    <property type="entry name" value="P-loop_NTPase"/>
</dbReference>
<dbReference type="Proteomes" id="UP000180246">
    <property type="component" value="Unassembled WGS sequence"/>
</dbReference>
<reference evidence="1 2" key="1">
    <citation type="submission" date="2014-10" db="EMBL/GenBank/DDBJ databases">
        <authorList>
            <person name="Seo M.-J."/>
            <person name="Seok Y.J."/>
            <person name="Cha I.-T."/>
        </authorList>
    </citation>
    <scope>NUCLEOTIDE SEQUENCE [LARGE SCALE GENOMIC DNA]</scope>
    <source>
        <strain evidence="1 2">NEU</strain>
    </source>
</reference>
<dbReference type="SUPFAM" id="SSF52540">
    <property type="entry name" value="P-loop containing nucleoside triphosphate hydrolases"/>
    <property type="match status" value="1"/>
</dbReference>